<protein>
    <submittedName>
        <fullName evidence="3">SPOSA6832_02407-mRNA-1:cds</fullName>
    </submittedName>
</protein>
<feature type="domain" description="GH18" evidence="2">
    <location>
        <begin position="1"/>
        <end position="395"/>
    </location>
</feature>
<accession>A0A0D6ELA5</accession>
<dbReference type="PROSITE" id="PS51910">
    <property type="entry name" value="GH18_2"/>
    <property type="match status" value="1"/>
</dbReference>
<sequence length="641" mass="68650">MPARSWPNTIPHGRVCKRRRNWNGIMPILRFGTVTTQNSIALPTGGTTAGLKAFLLRTTTEGKNPLMTLGGWSGSVYFSSLVSTSKSRATFANTIKSWVTTYGFGGVDLDWEFRGCQTTSYQALNTLQLGVKVKERTSSRLTTRPTTSRSSPSFAIPSERACSSRLPFPPPDWGERHADHRRFIVRQLPRLYLPSLRLFSLELIIGSCPGADLTLMSYDYYGPWSSTTGPNSALYTCNAGSDSVDETVKRWVGWGFPACKLLVGTPGYSHRWKTDTASISTTTYNGQETTAFQSLSATTIEDDSWTVNQLISMGYLSQDLSTGLSGYVRYYDSCTQTPFLFSKSDQIFVTYEDDASFAAKAAYAKANGLAGVAIYDSTGPTSSMFEAAAAGLGRSSSSSTTSPARSSTTISATPTTSVIRTTTTTSQSATTTSRSTTTTSSSLAPTASSSTCSVTADCTNTVPKDAHRYCSSKICTFKCNTGYTLSNGACIKPSATSTTTAAAKTTTSAKAATTTTTSTKPAKTTTSSAKAAASSATSSSCTVTADCANVVPSNSHHYCASKVCSFSASRLPPPSFRVQRKPAYFPPPSRRVQHGLHLDRKCLRQVRLVEIAPQAQPRRGRARARSGEGRAAGWVGSGRRD</sequence>
<dbReference type="InterPro" id="IPR029070">
    <property type="entry name" value="Chitinase_insertion_sf"/>
</dbReference>
<evidence type="ECO:0000259" key="2">
    <source>
        <dbReference type="PROSITE" id="PS51910"/>
    </source>
</evidence>
<gene>
    <name evidence="3" type="primary">SPOSA6832_02407</name>
</gene>
<evidence type="ECO:0000313" key="3">
    <source>
        <dbReference type="EMBL" id="CEQ40749.1"/>
    </source>
</evidence>
<organism evidence="3 4">
    <name type="scientific">Sporidiobolus salmonicolor</name>
    <name type="common">Yeast-like fungus</name>
    <name type="synonym">Sporobolomyces salmonicolor</name>
    <dbReference type="NCBI Taxonomy" id="5005"/>
    <lineage>
        <taxon>Eukaryota</taxon>
        <taxon>Fungi</taxon>
        <taxon>Dikarya</taxon>
        <taxon>Basidiomycota</taxon>
        <taxon>Pucciniomycotina</taxon>
        <taxon>Microbotryomycetes</taxon>
        <taxon>Sporidiobolales</taxon>
        <taxon>Sporidiobolaceae</taxon>
        <taxon>Sporobolomyces</taxon>
    </lineage>
</organism>
<reference evidence="4" key="1">
    <citation type="submission" date="2015-02" db="EMBL/GenBank/DDBJ databases">
        <authorList>
            <person name="Gon?alves P."/>
        </authorList>
    </citation>
    <scope>NUCLEOTIDE SEQUENCE [LARGE SCALE GENOMIC DNA]</scope>
</reference>
<dbReference type="InterPro" id="IPR017853">
    <property type="entry name" value="GH"/>
</dbReference>
<dbReference type="GO" id="GO:0004568">
    <property type="term" value="F:chitinase activity"/>
    <property type="evidence" value="ECO:0007669"/>
    <property type="project" value="TreeGrafter"/>
</dbReference>
<keyword evidence="4" id="KW-1185">Reference proteome</keyword>
<dbReference type="EMBL" id="CENE01000008">
    <property type="protein sequence ID" value="CEQ40749.1"/>
    <property type="molecule type" value="Genomic_DNA"/>
</dbReference>
<dbReference type="PANTHER" id="PTHR11177:SF317">
    <property type="entry name" value="CHITINASE 12-RELATED"/>
    <property type="match status" value="1"/>
</dbReference>
<dbReference type="InterPro" id="IPR001223">
    <property type="entry name" value="Glyco_hydro18_cat"/>
</dbReference>
<feature type="region of interest" description="Disordered" evidence="1">
    <location>
        <begin position="501"/>
        <end position="529"/>
    </location>
</feature>
<dbReference type="Pfam" id="PF00704">
    <property type="entry name" value="Glyco_hydro_18"/>
    <property type="match status" value="2"/>
</dbReference>
<proteinExistence type="predicted"/>
<dbReference type="AlphaFoldDB" id="A0A0D6ELA5"/>
<dbReference type="Gene3D" id="3.10.50.10">
    <property type="match status" value="1"/>
</dbReference>
<dbReference type="SMART" id="SM00636">
    <property type="entry name" value="Glyco_18"/>
    <property type="match status" value="1"/>
</dbReference>
<dbReference type="SUPFAM" id="SSF54556">
    <property type="entry name" value="Chitinase insertion domain"/>
    <property type="match status" value="1"/>
</dbReference>
<dbReference type="GO" id="GO:0006032">
    <property type="term" value="P:chitin catabolic process"/>
    <property type="evidence" value="ECO:0007669"/>
    <property type="project" value="TreeGrafter"/>
</dbReference>
<dbReference type="InterPro" id="IPR050314">
    <property type="entry name" value="Glycosyl_Hydrlase_18"/>
</dbReference>
<dbReference type="Proteomes" id="UP000243876">
    <property type="component" value="Unassembled WGS sequence"/>
</dbReference>
<evidence type="ECO:0000256" key="1">
    <source>
        <dbReference type="SAM" id="MobiDB-lite"/>
    </source>
</evidence>
<feature type="compositionally biased region" description="Low complexity" evidence="1">
    <location>
        <begin position="394"/>
        <end position="453"/>
    </location>
</feature>
<dbReference type="Gene3D" id="3.20.20.80">
    <property type="entry name" value="Glycosidases"/>
    <property type="match status" value="2"/>
</dbReference>
<feature type="region of interest" description="Disordered" evidence="1">
    <location>
        <begin position="615"/>
        <end position="641"/>
    </location>
</feature>
<dbReference type="GO" id="GO:0005576">
    <property type="term" value="C:extracellular region"/>
    <property type="evidence" value="ECO:0007669"/>
    <property type="project" value="TreeGrafter"/>
</dbReference>
<feature type="region of interest" description="Disordered" evidence="1">
    <location>
        <begin position="393"/>
        <end position="453"/>
    </location>
</feature>
<name>A0A0D6ELA5_SPOSA</name>
<evidence type="ECO:0000313" key="4">
    <source>
        <dbReference type="Proteomes" id="UP000243876"/>
    </source>
</evidence>
<dbReference type="GO" id="GO:0005975">
    <property type="term" value="P:carbohydrate metabolic process"/>
    <property type="evidence" value="ECO:0007669"/>
    <property type="project" value="InterPro"/>
</dbReference>
<dbReference type="OrthoDB" id="73875at2759"/>
<dbReference type="InterPro" id="IPR011583">
    <property type="entry name" value="Chitinase_II/V-like_cat"/>
</dbReference>
<dbReference type="PANTHER" id="PTHR11177">
    <property type="entry name" value="CHITINASE"/>
    <property type="match status" value="1"/>
</dbReference>
<dbReference type="GO" id="GO:0008061">
    <property type="term" value="F:chitin binding"/>
    <property type="evidence" value="ECO:0007669"/>
    <property type="project" value="InterPro"/>
</dbReference>
<dbReference type="SUPFAM" id="SSF51445">
    <property type="entry name" value="(Trans)glycosidases"/>
    <property type="match status" value="1"/>
</dbReference>